<evidence type="ECO:0000256" key="1">
    <source>
        <dbReference type="SAM" id="Phobius"/>
    </source>
</evidence>
<dbReference type="EMBL" id="GL883007">
    <property type="protein sequence ID" value="EGG23907.1"/>
    <property type="molecule type" value="Genomic_DNA"/>
</dbReference>
<evidence type="ECO:0008006" key="4">
    <source>
        <dbReference type="Google" id="ProtNLM"/>
    </source>
</evidence>
<name>F4PJY3_CACFS</name>
<keyword evidence="1" id="KW-0812">Transmembrane</keyword>
<dbReference type="Proteomes" id="UP000007797">
    <property type="component" value="Unassembled WGS sequence"/>
</dbReference>
<keyword evidence="3" id="KW-1185">Reference proteome</keyword>
<protein>
    <recommendedName>
        <fullName evidence="4">Transmembrane protein</fullName>
    </recommendedName>
</protein>
<feature type="transmembrane region" description="Helical" evidence="1">
    <location>
        <begin position="6"/>
        <end position="28"/>
    </location>
</feature>
<organism evidence="2 3">
    <name type="scientific">Cavenderia fasciculata</name>
    <name type="common">Slime mold</name>
    <name type="synonym">Dictyostelium fasciculatum</name>
    <dbReference type="NCBI Taxonomy" id="261658"/>
    <lineage>
        <taxon>Eukaryota</taxon>
        <taxon>Amoebozoa</taxon>
        <taxon>Evosea</taxon>
        <taxon>Eumycetozoa</taxon>
        <taxon>Dictyostelia</taxon>
        <taxon>Acytosteliales</taxon>
        <taxon>Cavenderiaceae</taxon>
        <taxon>Cavenderia</taxon>
    </lineage>
</organism>
<keyword evidence="1" id="KW-1133">Transmembrane helix</keyword>
<dbReference type="GeneID" id="14876531"/>
<dbReference type="AlphaFoldDB" id="F4PJY3"/>
<evidence type="ECO:0000313" key="2">
    <source>
        <dbReference type="EMBL" id="EGG23907.1"/>
    </source>
</evidence>
<evidence type="ECO:0000313" key="3">
    <source>
        <dbReference type="Proteomes" id="UP000007797"/>
    </source>
</evidence>
<reference evidence="3" key="1">
    <citation type="journal article" date="2011" name="Genome Res.">
        <title>Phylogeny-wide analysis of social amoeba genomes highlights ancient origins for complex intercellular communication.</title>
        <authorList>
            <person name="Heidel A.J."/>
            <person name="Lawal H.M."/>
            <person name="Felder M."/>
            <person name="Schilde C."/>
            <person name="Helps N.R."/>
            <person name="Tunggal B."/>
            <person name="Rivero F."/>
            <person name="John U."/>
            <person name="Schleicher M."/>
            <person name="Eichinger L."/>
            <person name="Platzer M."/>
            <person name="Noegel A.A."/>
            <person name="Schaap P."/>
            <person name="Gloeckner G."/>
        </authorList>
    </citation>
    <scope>NUCLEOTIDE SEQUENCE [LARGE SCALE GENOMIC DNA]</scope>
    <source>
        <strain evidence="3">SH3</strain>
    </source>
</reference>
<dbReference type="PROSITE" id="PS51257">
    <property type="entry name" value="PROKAR_LIPOPROTEIN"/>
    <property type="match status" value="1"/>
</dbReference>
<dbReference type="RefSeq" id="XP_004361758.1">
    <property type="nucleotide sequence ID" value="XM_004361701.1"/>
</dbReference>
<gene>
    <name evidence="2" type="ORF">DFA_06045</name>
</gene>
<dbReference type="KEGG" id="dfa:DFA_06045"/>
<proteinExistence type="predicted"/>
<sequence length="56" mass="6184">MRPGNIAGFIVGLVAVALLVASCITKWLTVDGRNSSLKINYYLTRYGVEYFGDEEV</sequence>
<accession>F4PJY3</accession>
<keyword evidence="1" id="KW-0472">Membrane</keyword>